<keyword evidence="1" id="KW-1133">Transmembrane helix</keyword>
<proteinExistence type="predicted"/>
<dbReference type="EMBL" id="BTRK01000002">
    <property type="protein sequence ID" value="GMR35473.1"/>
    <property type="molecule type" value="Genomic_DNA"/>
</dbReference>
<sequence length="207" mass="23522">SIGDNPHIYQSSCHVLGHNCPVTIIHDCISLLTARMIAFELEDRKYYTCCCGAHITKLARVLSVITLIWYGIQVALKSRLGIAGFLITSIGAMGVFWEMRFPLFAYILMMVVHYLFGILYGAAAVAWLLEYDEDLDLESRELVIPVFIFLSAVAFIILISCIYVYAKLAAFIKYRDEIRPHPGPYPKYAEIPTLQSNREFLIQFKQG</sequence>
<feature type="non-terminal residue" evidence="2">
    <location>
        <position position="1"/>
    </location>
</feature>
<name>A0AAN4ZBG2_9BILA</name>
<keyword evidence="3" id="KW-1185">Reference proteome</keyword>
<feature type="transmembrane region" description="Helical" evidence="1">
    <location>
        <begin position="78"/>
        <end position="97"/>
    </location>
</feature>
<accession>A0AAN4ZBG2</accession>
<keyword evidence="1" id="KW-0472">Membrane</keyword>
<dbReference type="Proteomes" id="UP001328107">
    <property type="component" value="Unassembled WGS sequence"/>
</dbReference>
<evidence type="ECO:0000256" key="1">
    <source>
        <dbReference type="SAM" id="Phobius"/>
    </source>
</evidence>
<keyword evidence="1" id="KW-0812">Transmembrane</keyword>
<organism evidence="2 3">
    <name type="scientific">Pristionchus mayeri</name>
    <dbReference type="NCBI Taxonomy" id="1317129"/>
    <lineage>
        <taxon>Eukaryota</taxon>
        <taxon>Metazoa</taxon>
        <taxon>Ecdysozoa</taxon>
        <taxon>Nematoda</taxon>
        <taxon>Chromadorea</taxon>
        <taxon>Rhabditida</taxon>
        <taxon>Rhabditina</taxon>
        <taxon>Diplogasteromorpha</taxon>
        <taxon>Diplogasteroidea</taxon>
        <taxon>Neodiplogasteridae</taxon>
        <taxon>Pristionchus</taxon>
    </lineage>
</organism>
<protein>
    <submittedName>
        <fullName evidence="2">Uncharacterized protein</fullName>
    </submittedName>
</protein>
<comment type="caution">
    <text evidence="2">The sequence shown here is derived from an EMBL/GenBank/DDBJ whole genome shotgun (WGS) entry which is preliminary data.</text>
</comment>
<evidence type="ECO:0000313" key="2">
    <source>
        <dbReference type="EMBL" id="GMR35473.1"/>
    </source>
</evidence>
<dbReference type="AlphaFoldDB" id="A0AAN4ZBG2"/>
<feature type="transmembrane region" description="Helical" evidence="1">
    <location>
        <begin position="142"/>
        <end position="166"/>
    </location>
</feature>
<feature type="transmembrane region" description="Helical" evidence="1">
    <location>
        <begin position="104"/>
        <end position="130"/>
    </location>
</feature>
<feature type="transmembrane region" description="Helical" evidence="1">
    <location>
        <begin position="46"/>
        <end position="72"/>
    </location>
</feature>
<gene>
    <name evidence="2" type="ORF">PMAYCL1PPCAC_05668</name>
</gene>
<evidence type="ECO:0000313" key="3">
    <source>
        <dbReference type="Proteomes" id="UP001328107"/>
    </source>
</evidence>
<reference evidence="3" key="1">
    <citation type="submission" date="2022-10" db="EMBL/GenBank/DDBJ databases">
        <title>Genome assembly of Pristionchus species.</title>
        <authorList>
            <person name="Yoshida K."/>
            <person name="Sommer R.J."/>
        </authorList>
    </citation>
    <scope>NUCLEOTIDE SEQUENCE [LARGE SCALE GENOMIC DNA]</scope>
    <source>
        <strain evidence="3">RS5460</strain>
    </source>
</reference>